<dbReference type="Proteomes" id="UP001630127">
    <property type="component" value="Unassembled WGS sequence"/>
</dbReference>
<protein>
    <recommendedName>
        <fullName evidence="3">CCHC-type domain-containing protein</fullName>
    </recommendedName>
</protein>
<sequence>MNLSNKENPVKQIRLTITEVVVTIITEIETDRIPDVAEVIILIVVVVLEEIEVIILADVIILEEIIFIKPKVIKEFNFYQTQGNQRIQCYNCEKYGHRKSKYRSGEQFNINFQTNIADNQAHNNNQNMKTLFLGCNAVDIVDKNKLFLDTDCSNHMCGKKKIIF</sequence>
<reference evidence="1 2" key="1">
    <citation type="submission" date="2024-11" db="EMBL/GenBank/DDBJ databases">
        <title>A near-complete genome assembly of Cinchona calisaya.</title>
        <authorList>
            <person name="Lian D.C."/>
            <person name="Zhao X.W."/>
            <person name="Wei L."/>
        </authorList>
    </citation>
    <scope>NUCLEOTIDE SEQUENCE [LARGE SCALE GENOMIC DNA]</scope>
    <source>
        <tissue evidence="1">Nenye</tissue>
    </source>
</reference>
<evidence type="ECO:0008006" key="3">
    <source>
        <dbReference type="Google" id="ProtNLM"/>
    </source>
</evidence>
<name>A0ABD2Y6U8_9GENT</name>
<evidence type="ECO:0000313" key="2">
    <source>
        <dbReference type="Proteomes" id="UP001630127"/>
    </source>
</evidence>
<keyword evidence="2" id="KW-1185">Reference proteome</keyword>
<gene>
    <name evidence="1" type="ORF">ACH5RR_036038</name>
</gene>
<proteinExistence type="predicted"/>
<comment type="caution">
    <text evidence="1">The sequence shown here is derived from an EMBL/GenBank/DDBJ whole genome shotgun (WGS) entry which is preliminary data.</text>
</comment>
<accession>A0ABD2Y6U8</accession>
<dbReference type="AlphaFoldDB" id="A0ABD2Y6U8"/>
<dbReference type="EMBL" id="JBJUIK010000015">
    <property type="protein sequence ID" value="KAL3501589.1"/>
    <property type="molecule type" value="Genomic_DNA"/>
</dbReference>
<organism evidence="1 2">
    <name type="scientific">Cinchona calisaya</name>
    <dbReference type="NCBI Taxonomy" id="153742"/>
    <lineage>
        <taxon>Eukaryota</taxon>
        <taxon>Viridiplantae</taxon>
        <taxon>Streptophyta</taxon>
        <taxon>Embryophyta</taxon>
        <taxon>Tracheophyta</taxon>
        <taxon>Spermatophyta</taxon>
        <taxon>Magnoliopsida</taxon>
        <taxon>eudicotyledons</taxon>
        <taxon>Gunneridae</taxon>
        <taxon>Pentapetalae</taxon>
        <taxon>asterids</taxon>
        <taxon>lamiids</taxon>
        <taxon>Gentianales</taxon>
        <taxon>Rubiaceae</taxon>
        <taxon>Cinchonoideae</taxon>
        <taxon>Cinchoneae</taxon>
        <taxon>Cinchona</taxon>
    </lineage>
</organism>
<evidence type="ECO:0000313" key="1">
    <source>
        <dbReference type="EMBL" id="KAL3501589.1"/>
    </source>
</evidence>